<comment type="caution">
    <text evidence="1">The sequence shown here is derived from an EMBL/GenBank/DDBJ whole genome shotgun (WGS) entry which is preliminary data.</text>
</comment>
<organism evidence="1 2">
    <name type="scientific">Bradyrhizobium jicamae</name>
    <dbReference type="NCBI Taxonomy" id="280332"/>
    <lineage>
        <taxon>Bacteria</taxon>
        <taxon>Pseudomonadati</taxon>
        <taxon>Pseudomonadota</taxon>
        <taxon>Alphaproteobacteria</taxon>
        <taxon>Hyphomicrobiales</taxon>
        <taxon>Nitrobacteraceae</taxon>
        <taxon>Bradyrhizobium</taxon>
    </lineage>
</organism>
<evidence type="ECO:0000313" key="2">
    <source>
        <dbReference type="Proteomes" id="UP001315278"/>
    </source>
</evidence>
<keyword evidence="2" id="KW-1185">Reference proteome</keyword>
<reference evidence="2" key="1">
    <citation type="journal article" date="2021" name="ISME J.">
        <title>Evolutionary origin and ecological implication of a unique nif island in free-living Bradyrhizobium lineages.</title>
        <authorList>
            <person name="Tao J."/>
        </authorList>
    </citation>
    <scope>NUCLEOTIDE SEQUENCE [LARGE SCALE GENOMIC DNA]</scope>
    <source>
        <strain evidence="2">SZCCT0434</strain>
    </source>
</reference>
<dbReference type="EMBL" id="JAFCJH010000025">
    <property type="protein sequence ID" value="MBR0798284.1"/>
    <property type="molecule type" value="Genomic_DNA"/>
</dbReference>
<dbReference type="Proteomes" id="UP001315278">
    <property type="component" value="Unassembled WGS sequence"/>
</dbReference>
<gene>
    <name evidence="1" type="ORF">JQ615_23130</name>
</gene>
<evidence type="ECO:0000313" key="1">
    <source>
        <dbReference type="EMBL" id="MBR0798284.1"/>
    </source>
</evidence>
<name>A0ABS5FNE6_9BRAD</name>
<protein>
    <submittedName>
        <fullName evidence="1">Uncharacterized protein</fullName>
    </submittedName>
</protein>
<dbReference type="RefSeq" id="WP_212398825.1">
    <property type="nucleotide sequence ID" value="NZ_JAFCJH010000025.1"/>
</dbReference>
<proteinExistence type="predicted"/>
<sequence>MAVVSALHDPLTVLLPYDLADVVPPNDDCADRWATCVGAVSSPRSCEIELRARITADLSAHVPSAPSRWTACMCVMSMMTVTVGFGG</sequence>
<accession>A0ABS5FNE6</accession>